<evidence type="ECO:0000259" key="1">
    <source>
        <dbReference type="SMART" id="SM01126"/>
    </source>
</evidence>
<dbReference type="AlphaFoldDB" id="A0A0N5C435"/>
<dbReference type="SMART" id="SM01126">
    <property type="entry name" value="DDE_Tnp_IS1595"/>
    <property type="match status" value="1"/>
</dbReference>
<sequence>MQSFPSIRNLGQFFFDEDAALGYLQNEGILPKEKDCEACGGPTVLIKAKLMFRCRKKSCRKGFSVRKGTFFANQCHPLGKTLHLAHMWLLRNSVASIINQCEVSSATVASYLVYLRQLVSDALDEEDCVIGGEGIVVEIDETKMGKRKHNRGHRVEGVWVVGGVEITEDRRVFAVPVEKRDAETLLNVIKTHVRPGSIIHTDMWKGYNGIEKKLGLQHHTVNHSRSFKDPKTGVHTNTIEGTWNGFKIQIPPRCRTKKDMDERLWEFAWRRANKKNLWAAFLKALREVAYL</sequence>
<dbReference type="WBParaSite" id="SPAL_0001272000.1">
    <property type="protein sequence ID" value="SPAL_0001272000.1"/>
    <property type="gene ID" value="SPAL_0001272000"/>
</dbReference>
<reference evidence="3" key="1">
    <citation type="submission" date="2017-02" db="UniProtKB">
        <authorList>
            <consortium name="WormBaseParasite"/>
        </authorList>
    </citation>
    <scope>IDENTIFICATION</scope>
</reference>
<dbReference type="Pfam" id="PF12762">
    <property type="entry name" value="DDE_Tnp_IS1595"/>
    <property type="match status" value="1"/>
</dbReference>
<proteinExistence type="predicted"/>
<dbReference type="InterPro" id="IPR024445">
    <property type="entry name" value="Tnp_ISXO2-like"/>
</dbReference>
<protein>
    <submittedName>
        <fullName evidence="3">DDE_Tnp_IS1595 domain-containing protein</fullName>
    </submittedName>
</protein>
<evidence type="ECO:0000313" key="3">
    <source>
        <dbReference type="WBParaSite" id="SPAL_0001272000.1"/>
    </source>
</evidence>
<dbReference type="Proteomes" id="UP000046392">
    <property type="component" value="Unplaced"/>
</dbReference>
<dbReference type="PANTHER" id="PTHR47163:SF2">
    <property type="entry name" value="SI:DKEY-17M8.2"/>
    <property type="match status" value="1"/>
</dbReference>
<dbReference type="InterPro" id="IPR053164">
    <property type="entry name" value="IS1016-like_transposase"/>
</dbReference>
<name>A0A0N5C435_STREA</name>
<organism evidence="2 3">
    <name type="scientific">Strongyloides papillosus</name>
    <name type="common">Intestinal threadworm</name>
    <dbReference type="NCBI Taxonomy" id="174720"/>
    <lineage>
        <taxon>Eukaryota</taxon>
        <taxon>Metazoa</taxon>
        <taxon>Ecdysozoa</taxon>
        <taxon>Nematoda</taxon>
        <taxon>Chromadorea</taxon>
        <taxon>Rhabditida</taxon>
        <taxon>Tylenchina</taxon>
        <taxon>Panagrolaimomorpha</taxon>
        <taxon>Strongyloidoidea</taxon>
        <taxon>Strongyloididae</taxon>
        <taxon>Strongyloides</taxon>
    </lineage>
</organism>
<dbReference type="STRING" id="174720.A0A0N5C435"/>
<dbReference type="PANTHER" id="PTHR47163">
    <property type="entry name" value="DDE_TNP_IS1595 DOMAIN-CONTAINING PROTEIN"/>
    <property type="match status" value="1"/>
</dbReference>
<keyword evidence="2" id="KW-1185">Reference proteome</keyword>
<feature type="domain" description="ISXO2-like transposase" evidence="1">
    <location>
        <begin position="129"/>
        <end position="272"/>
    </location>
</feature>
<dbReference type="NCBIfam" id="NF033547">
    <property type="entry name" value="transpos_IS1595"/>
    <property type="match status" value="1"/>
</dbReference>
<evidence type="ECO:0000313" key="2">
    <source>
        <dbReference type="Proteomes" id="UP000046392"/>
    </source>
</evidence>
<accession>A0A0N5C435</accession>